<protein>
    <recommendedName>
        <fullName evidence="2">CHAT domain-containing protein</fullName>
    </recommendedName>
</protein>
<evidence type="ECO:0000256" key="1">
    <source>
        <dbReference type="SAM" id="MobiDB-lite"/>
    </source>
</evidence>
<comment type="caution">
    <text evidence="3">The sequence shown here is derived from an EMBL/GenBank/DDBJ whole genome shotgun (WGS) entry which is preliminary data.</text>
</comment>
<name>A0AAN6PUA9_9PEZI</name>
<evidence type="ECO:0000259" key="2">
    <source>
        <dbReference type="Pfam" id="PF12770"/>
    </source>
</evidence>
<reference evidence="3" key="1">
    <citation type="journal article" date="2023" name="Mol. Phylogenet. Evol.">
        <title>Genome-scale phylogeny and comparative genomics of the fungal order Sordariales.</title>
        <authorList>
            <person name="Hensen N."/>
            <person name="Bonometti L."/>
            <person name="Westerberg I."/>
            <person name="Brannstrom I.O."/>
            <person name="Guillou S."/>
            <person name="Cros-Aarteil S."/>
            <person name="Calhoun S."/>
            <person name="Haridas S."/>
            <person name="Kuo A."/>
            <person name="Mondo S."/>
            <person name="Pangilinan J."/>
            <person name="Riley R."/>
            <person name="LaButti K."/>
            <person name="Andreopoulos B."/>
            <person name="Lipzen A."/>
            <person name="Chen C."/>
            <person name="Yan M."/>
            <person name="Daum C."/>
            <person name="Ng V."/>
            <person name="Clum A."/>
            <person name="Steindorff A."/>
            <person name="Ohm R.A."/>
            <person name="Martin F."/>
            <person name="Silar P."/>
            <person name="Natvig D.O."/>
            <person name="Lalanne C."/>
            <person name="Gautier V."/>
            <person name="Ament-Velasquez S.L."/>
            <person name="Kruys A."/>
            <person name="Hutchinson M.I."/>
            <person name="Powell A.J."/>
            <person name="Barry K."/>
            <person name="Miller A.N."/>
            <person name="Grigoriev I.V."/>
            <person name="Debuchy R."/>
            <person name="Gladieux P."/>
            <person name="Hiltunen Thoren M."/>
            <person name="Johannesson H."/>
        </authorList>
    </citation>
    <scope>NUCLEOTIDE SEQUENCE</scope>
    <source>
        <strain evidence="3">CBS 757.83</strain>
    </source>
</reference>
<reference evidence="3" key="2">
    <citation type="submission" date="2023-05" db="EMBL/GenBank/DDBJ databases">
        <authorList>
            <consortium name="Lawrence Berkeley National Laboratory"/>
            <person name="Steindorff A."/>
            <person name="Hensen N."/>
            <person name="Bonometti L."/>
            <person name="Westerberg I."/>
            <person name="Brannstrom I.O."/>
            <person name="Guillou S."/>
            <person name="Cros-Aarteil S."/>
            <person name="Calhoun S."/>
            <person name="Haridas S."/>
            <person name="Kuo A."/>
            <person name="Mondo S."/>
            <person name="Pangilinan J."/>
            <person name="Riley R."/>
            <person name="Labutti K."/>
            <person name="Andreopoulos B."/>
            <person name="Lipzen A."/>
            <person name="Chen C."/>
            <person name="Yanf M."/>
            <person name="Daum C."/>
            <person name="Ng V."/>
            <person name="Clum A."/>
            <person name="Ohm R."/>
            <person name="Martin F."/>
            <person name="Silar P."/>
            <person name="Natvig D."/>
            <person name="Lalanne C."/>
            <person name="Gautier V."/>
            <person name="Ament-Velasquez S.L."/>
            <person name="Kruys A."/>
            <person name="Hutchinson M.I."/>
            <person name="Powell A.J."/>
            <person name="Barry K."/>
            <person name="Miller A.N."/>
            <person name="Grigoriev I.V."/>
            <person name="Debuchy R."/>
            <person name="Gladieux P."/>
            <person name="Thoren M.H."/>
            <person name="Johannesson H."/>
        </authorList>
    </citation>
    <scope>NUCLEOTIDE SEQUENCE</scope>
    <source>
        <strain evidence="3">CBS 757.83</strain>
    </source>
</reference>
<evidence type="ECO:0000313" key="3">
    <source>
        <dbReference type="EMBL" id="KAK4097191.1"/>
    </source>
</evidence>
<dbReference type="AlphaFoldDB" id="A0AAN6PUA9"/>
<feature type="domain" description="CHAT" evidence="2">
    <location>
        <begin position="861"/>
        <end position="1107"/>
    </location>
</feature>
<evidence type="ECO:0000313" key="4">
    <source>
        <dbReference type="Proteomes" id="UP001305647"/>
    </source>
</evidence>
<proteinExistence type="predicted"/>
<keyword evidence="4" id="KW-1185">Reference proteome</keyword>
<feature type="region of interest" description="Disordered" evidence="1">
    <location>
        <begin position="750"/>
        <end position="772"/>
    </location>
</feature>
<feature type="compositionally biased region" description="Polar residues" evidence="1">
    <location>
        <begin position="758"/>
        <end position="768"/>
    </location>
</feature>
<dbReference type="InterPro" id="IPR024983">
    <property type="entry name" value="CHAT_dom"/>
</dbReference>
<dbReference type="Proteomes" id="UP001305647">
    <property type="component" value="Unassembled WGS sequence"/>
</dbReference>
<organism evidence="3 4">
    <name type="scientific">Parathielavia hyrcaniae</name>
    <dbReference type="NCBI Taxonomy" id="113614"/>
    <lineage>
        <taxon>Eukaryota</taxon>
        <taxon>Fungi</taxon>
        <taxon>Dikarya</taxon>
        <taxon>Ascomycota</taxon>
        <taxon>Pezizomycotina</taxon>
        <taxon>Sordariomycetes</taxon>
        <taxon>Sordariomycetidae</taxon>
        <taxon>Sordariales</taxon>
        <taxon>Chaetomiaceae</taxon>
        <taxon>Parathielavia</taxon>
    </lineage>
</organism>
<sequence length="1177" mass="130424">MDELNSLNSRLAAVAVSKAPVPDRRVGVIATADRERDLGNYTKALALYREAEVMQADLIISIKIAGTLAEQGRAPIAAQECDQALAKFAHMEGDRVRLAAARLLRAFLASLMDLEFLSALELGREYFDEYVRPHPLAEWKGSKLAICLLLNNLQGTLKLGGADVDPQPWDAATVRGLYEELVRSEDFSAAYKVACFPNSGKPISAVHDMSLVDDLLQQPSLPVLVRAEIMQFKGLLARESGDRDGWFSMSGEAGRIFQSQRHRLGTLSIEKERLLSDELTKLSYDELKSATRRIRDEFIQLGNWAGAKECMMALSTMAFRHADEQLFGQLNEEYEQIYAGCMTKIEWANKENVQLQYWGDRGRHVAKLMATNEELYHAYADADMPFFAANIASTLIQVYKTFGDQRNADQWTLRAAGCTGSTDLMPLPLLHPFMRRAQEAAKGIGLLPVGEETVLLSQFLAEMTARRRSSDSVATVLLSEALCHAPASWDLLVDAYNMRAEAAGILQSVRASGVDLWGVYGNMGRAAEFLWADYFYRTILVLAAEEGFTPSVQFSITNLHDLWLRALTFRNRTNGRYVAGDDVTVLARDQTRSYLRMAKKELDRARRDSSTLSKSAAVMSKMSARATSMATNLYSSAFELAMAIGSPSYLWRWVQDSKARSASDLLALGISVPETLRNAITHSGHTMLLFEEESSIMERLNSAKGTTLVVLRQRLERLRERMEKDELADAILALREARPTTLEALLAVTQTEEEPASSGASVRSSTRIENPDLRRAQPPRRVLFVDYGFHQGKGFIVVTDGNRPNSLWVNVTIQEASRWKEDWLAPRPPDSVMSPAGAAAERYDPFLRDEEDAALGWLSRLANPLLRFSKAGDLLVLCPSETIHGIPIHAAKLRPEAGTGEPLCLIERNPVVYTASMTITQRCMARATSPPDATATGNNSSNKILGVYRHPAPIRDMASRISRNLPPRSLDTHIDTQLDRAVLQDALANSKTVLFFGHCSTGPGSDATNARSPSQHLLLNDNPIRRPDGNDTAFRTPVHASLVSLVACESADQDIRTGDEPLGLLTALLCSGANSVVGTLWSVEPRVGVAFTEEFYKRLMAPHGSREVDVRVEGEEERVKRRRMIDLAVVLQETVVELKRSRRQGFNTVNVMDWGAFTLNGAWLLDALDAPGDQRGH</sequence>
<dbReference type="EMBL" id="MU863682">
    <property type="protein sequence ID" value="KAK4097191.1"/>
    <property type="molecule type" value="Genomic_DNA"/>
</dbReference>
<dbReference type="Pfam" id="PF12770">
    <property type="entry name" value="CHAT"/>
    <property type="match status" value="1"/>
</dbReference>
<gene>
    <name evidence="3" type="ORF">N658DRAFT_510599</name>
</gene>
<accession>A0AAN6PUA9</accession>